<keyword evidence="1" id="KW-0732">Signal</keyword>
<evidence type="ECO:0000313" key="3">
    <source>
        <dbReference type="Proteomes" id="UP000071641"/>
    </source>
</evidence>
<feature type="signal peptide" evidence="1">
    <location>
        <begin position="1"/>
        <end position="19"/>
    </location>
</feature>
<dbReference type="Proteomes" id="UP000071641">
    <property type="component" value="Unassembled WGS sequence"/>
</dbReference>
<accession>A0A128F7N7</accession>
<name>A0A128F7N7_9GAMM</name>
<evidence type="ECO:0000256" key="1">
    <source>
        <dbReference type="SAM" id="SignalP"/>
    </source>
</evidence>
<dbReference type="OrthoDB" id="5919044at2"/>
<evidence type="ECO:0000313" key="2">
    <source>
        <dbReference type="EMBL" id="CZF82748.1"/>
    </source>
</evidence>
<dbReference type="EMBL" id="FIZX01000002">
    <property type="protein sequence ID" value="CZF82748.1"/>
    <property type="molecule type" value="Genomic_DNA"/>
</dbReference>
<keyword evidence="3" id="KW-1185">Reference proteome</keyword>
<protein>
    <submittedName>
        <fullName evidence="2">Uncharacterized protein</fullName>
    </submittedName>
</protein>
<dbReference type="RefSeq" id="WP_062664994.1">
    <property type="nucleotide sequence ID" value="NZ_FIZX01000002.1"/>
</dbReference>
<organism evidence="2 3">
    <name type="scientific">Grimontia celer</name>
    <dbReference type="NCBI Taxonomy" id="1796497"/>
    <lineage>
        <taxon>Bacteria</taxon>
        <taxon>Pseudomonadati</taxon>
        <taxon>Pseudomonadota</taxon>
        <taxon>Gammaproteobacteria</taxon>
        <taxon>Vibrionales</taxon>
        <taxon>Vibrionaceae</taxon>
        <taxon>Grimontia</taxon>
    </lineage>
</organism>
<dbReference type="AlphaFoldDB" id="A0A128F7N7"/>
<reference evidence="3" key="1">
    <citation type="submission" date="2016-02" db="EMBL/GenBank/DDBJ databases">
        <authorList>
            <person name="Rodrigo-Torres Lidia"/>
            <person name="Arahal R.David."/>
        </authorList>
    </citation>
    <scope>NUCLEOTIDE SEQUENCE [LARGE SCALE GENOMIC DNA]</scope>
    <source>
        <strain evidence="3">CECT 9029</strain>
    </source>
</reference>
<sequence>MKKIMIALSLFAVSSAASAGMMNEDVSMRVVTAGQGAWVKVVQNGEPVQGATVTLSGTLDEYVTPENGLVFVTTDEPYTRSAVFTAKLSNGGEVQKRVLIPRDHD</sequence>
<proteinExistence type="predicted"/>
<feature type="chain" id="PRO_5007282154" evidence="1">
    <location>
        <begin position="20"/>
        <end position="105"/>
    </location>
</feature>
<gene>
    <name evidence="2" type="ORF">GCE9029_03412</name>
</gene>